<accession>A7WQ20</accession>
<evidence type="ECO:0000313" key="2">
    <source>
        <dbReference type="EMBL" id="ABV22320.1"/>
    </source>
</evidence>
<keyword evidence="1" id="KW-0732">Signal</keyword>
<evidence type="ECO:0000256" key="1">
    <source>
        <dbReference type="SAM" id="SignalP"/>
    </source>
</evidence>
<feature type="signal peptide" evidence="1">
    <location>
        <begin position="1"/>
        <end position="19"/>
    </location>
</feature>
<feature type="chain" id="PRO_5002715524" description="Secreted protein" evidence="1">
    <location>
        <begin position="20"/>
        <end position="117"/>
    </location>
</feature>
<dbReference type="EMBL" id="EF134206">
    <property type="protein sequence ID" value="ABV22320.1"/>
    <property type="molecule type" value="mRNA"/>
</dbReference>
<evidence type="ECO:0008006" key="3">
    <source>
        <dbReference type="Google" id="ProtNLM"/>
    </source>
</evidence>
<protein>
    <recommendedName>
        <fullName evidence="3">Secreted protein</fullName>
    </recommendedName>
</protein>
<sequence>MQLWNLSLLILNLLVAARGDRSAPCCEVCESGKEHYYSIPSPDEPNAQCGETCMMPSRFKFWKLFEPKLSKGTCASKGFTKYVSTETDGVWPLANTNDRYVQGNSSLEVVKTPRIVV</sequence>
<name>A7WQ20_KARVE</name>
<reference evidence="2" key="1">
    <citation type="journal article" date="2007" name="Proc. Natl. Acad. Sci. U.S.A.">
        <title>Spliced leader RNA trans-splicing in dinoflagellates.</title>
        <authorList>
            <person name="Zhang H."/>
            <person name="Hou Y."/>
            <person name="Miranda L."/>
            <person name="Campbell D.A."/>
            <person name="Sturm N.R."/>
            <person name="Gaasterland T."/>
            <person name="Lin S."/>
        </authorList>
    </citation>
    <scope>NUCLEOTIDE SEQUENCE</scope>
    <source>
        <strain evidence="2">CCMP1975</strain>
    </source>
</reference>
<proteinExistence type="evidence at transcript level"/>
<dbReference type="AlphaFoldDB" id="A7WQ20"/>
<organism evidence="2">
    <name type="scientific">Karlodinium veneficum</name>
    <name type="common">Dinoflagellate</name>
    <name type="synonym">Karlodinium micrum</name>
    <dbReference type="NCBI Taxonomy" id="407301"/>
    <lineage>
        <taxon>Eukaryota</taxon>
        <taxon>Sar</taxon>
        <taxon>Alveolata</taxon>
        <taxon>Dinophyceae</taxon>
        <taxon>Gymnodiniales</taxon>
        <taxon>Kareniaceae</taxon>
        <taxon>Karlodinium</taxon>
    </lineage>
</organism>